<organism evidence="1 2">
    <name type="scientific">Roseibium salinum</name>
    <dbReference type="NCBI Taxonomy" id="1604349"/>
    <lineage>
        <taxon>Bacteria</taxon>
        <taxon>Pseudomonadati</taxon>
        <taxon>Pseudomonadota</taxon>
        <taxon>Alphaproteobacteria</taxon>
        <taxon>Hyphomicrobiales</taxon>
        <taxon>Stappiaceae</taxon>
        <taxon>Roseibium</taxon>
    </lineage>
</organism>
<name>A0ABT3R6W2_9HYPH</name>
<dbReference type="RefSeq" id="WP_265965071.1">
    <property type="nucleotide sequence ID" value="NZ_JAPEVI010000003.1"/>
</dbReference>
<evidence type="ECO:0000313" key="1">
    <source>
        <dbReference type="EMBL" id="MCX2724790.1"/>
    </source>
</evidence>
<dbReference type="Proteomes" id="UP001300261">
    <property type="component" value="Unassembled WGS sequence"/>
</dbReference>
<protein>
    <submittedName>
        <fullName evidence="1">Uncharacterized protein</fullName>
    </submittedName>
</protein>
<reference evidence="1 2" key="1">
    <citation type="journal article" date="2016" name="Int. J. Syst. Evol. Microbiol.">
        <title>Labrenzia salina sp. nov., isolated from the rhizosphere of the halophyte Arthrocnemum macrostachyum.</title>
        <authorList>
            <person name="Camacho M."/>
            <person name="Redondo-Gomez S."/>
            <person name="Rodriguez-Llorente I."/>
            <person name="Rohde M."/>
            <person name="Sproer C."/>
            <person name="Schumann P."/>
            <person name="Klenk H.P."/>
            <person name="Montero-Calasanz M.D.C."/>
        </authorList>
    </citation>
    <scope>NUCLEOTIDE SEQUENCE [LARGE SCALE GENOMIC DNA]</scope>
    <source>
        <strain evidence="1 2">DSM 29163</strain>
    </source>
</reference>
<comment type="caution">
    <text evidence="1">The sequence shown here is derived from an EMBL/GenBank/DDBJ whole genome shotgun (WGS) entry which is preliminary data.</text>
</comment>
<accession>A0ABT3R6W2</accession>
<evidence type="ECO:0000313" key="2">
    <source>
        <dbReference type="Proteomes" id="UP001300261"/>
    </source>
</evidence>
<sequence length="198" mass="22561">MPSSTKFVETGLIESKARYDLPEKMSAGIGRIVTRWSYAEESIQRLIYELIDVSDIVGRIAIREPRLTDRLAMILDLMEADGVELAGDLLKEYKAIYKQAEELSSFRDLCVHGTWSRPKELKSWCVTNTRGKWEQDAHKQGLKGKKRIKPEGRMLCPEVLKEVSDEIDEFIERLKGMHVIVGIAYHASREKLPLPSGS</sequence>
<gene>
    <name evidence="1" type="ORF">ON753_20850</name>
</gene>
<proteinExistence type="predicted"/>
<keyword evidence="2" id="KW-1185">Reference proteome</keyword>
<dbReference type="EMBL" id="JAPEVI010000003">
    <property type="protein sequence ID" value="MCX2724790.1"/>
    <property type="molecule type" value="Genomic_DNA"/>
</dbReference>